<feature type="transmembrane region" description="Helical" evidence="2">
    <location>
        <begin position="26"/>
        <end position="43"/>
    </location>
</feature>
<keyword evidence="2" id="KW-0472">Membrane</keyword>
<proteinExistence type="predicted"/>
<comment type="caution">
    <text evidence="3">The sequence shown here is derived from an EMBL/GenBank/DDBJ whole genome shotgun (WGS) entry which is preliminary data.</text>
</comment>
<feature type="transmembrane region" description="Helical" evidence="2">
    <location>
        <begin position="81"/>
        <end position="103"/>
    </location>
</feature>
<reference evidence="3 4" key="1">
    <citation type="submission" date="2020-02" db="EMBL/GenBank/DDBJ databases">
        <authorList>
            <person name="Li X.-J."/>
            <person name="Han X.-M."/>
        </authorList>
    </citation>
    <scope>NUCLEOTIDE SEQUENCE [LARGE SCALE GENOMIC DNA]</scope>
    <source>
        <strain evidence="3 4">CCTCC AB 2017055</strain>
    </source>
</reference>
<name>A0A6L9S6Y2_9ACTN</name>
<evidence type="ECO:0000256" key="1">
    <source>
        <dbReference type="SAM" id="MobiDB-lite"/>
    </source>
</evidence>
<feature type="compositionally biased region" description="Basic and acidic residues" evidence="1">
    <location>
        <begin position="110"/>
        <end position="120"/>
    </location>
</feature>
<dbReference type="Proteomes" id="UP000475214">
    <property type="component" value="Unassembled WGS sequence"/>
</dbReference>
<keyword evidence="4" id="KW-1185">Reference proteome</keyword>
<dbReference type="InterPro" id="IPR046095">
    <property type="entry name" value="DUF6113"/>
</dbReference>
<evidence type="ECO:0000313" key="3">
    <source>
        <dbReference type="EMBL" id="NEE00521.1"/>
    </source>
</evidence>
<dbReference type="EMBL" id="JAAGOA010000006">
    <property type="protein sequence ID" value="NEE00521.1"/>
    <property type="molecule type" value="Genomic_DNA"/>
</dbReference>
<evidence type="ECO:0000256" key="2">
    <source>
        <dbReference type="SAM" id="Phobius"/>
    </source>
</evidence>
<sequence length="133" mass="13328">MLLALAGIAVVTAVAGAFVHRWSAGIGLFLAIGAAVGVCVLSRRVARSRLGIGVVGLSWLVPVLILAQQRPAGDVVIASDATGLVFLFGGAIGVAVTLGMGANRAPVAEMETRGKAEHGSRSSNGVIKGDDSP</sequence>
<gene>
    <name evidence="3" type="ORF">G1H10_10110</name>
</gene>
<organism evidence="3 4">
    <name type="scientific">Phytoactinopolyspora halotolerans</name>
    <dbReference type="NCBI Taxonomy" id="1981512"/>
    <lineage>
        <taxon>Bacteria</taxon>
        <taxon>Bacillati</taxon>
        <taxon>Actinomycetota</taxon>
        <taxon>Actinomycetes</taxon>
        <taxon>Jiangellales</taxon>
        <taxon>Jiangellaceae</taxon>
        <taxon>Phytoactinopolyspora</taxon>
    </lineage>
</organism>
<keyword evidence="2" id="KW-1133">Transmembrane helix</keyword>
<feature type="region of interest" description="Disordered" evidence="1">
    <location>
        <begin position="109"/>
        <end position="133"/>
    </location>
</feature>
<dbReference type="Pfam" id="PF19608">
    <property type="entry name" value="DUF6113"/>
    <property type="match status" value="1"/>
</dbReference>
<protein>
    <submittedName>
        <fullName evidence="3">Uncharacterized protein</fullName>
    </submittedName>
</protein>
<evidence type="ECO:0000313" key="4">
    <source>
        <dbReference type="Proteomes" id="UP000475214"/>
    </source>
</evidence>
<dbReference type="RefSeq" id="WP_163736422.1">
    <property type="nucleotide sequence ID" value="NZ_JAAGOA010000006.1"/>
</dbReference>
<dbReference type="AlphaFoldDB" id="A0A6L9S6Y2"/>
<keyword evidence="2" id="KW-0812">Transmembrane</keyword>
<feature type="transmembrane region" description="Helical" evidence="2">
    <location>
        <begin position="50"/>
        <end position="69"/>
    </location>
</feature>
<accession>A0A6L9S6Y2</accession>